<name>A0A8D9C9D1_9VIRU</name>
<dbReference type="EMBL" id="OU342829">
    <property type="protein sequence ID" value="CAG7579758.1"/>
    <property type="molecule type" value="Genomic_DNA"/>
</dbReference>
<evidence type="ECO:0000256" key="1">
    <source>
        <dbReference type="SAM" id="MobiDB-lite"/>
    </source>
</evidence>
<feature type="region of interest" description="Disordered" evidence="1">
    <location>
        <begin position="26"/>
        <end position="45"/>
    </location>
</feature>
<evidence type="ECO:0000313" key="2">
    <source>
        <dbReference type="EMBL" id="CAG7579758.1"/>
    </source>
</evidence>
<organism evidence="2">
    <name type="scientific">uncultured marine phage</name>
    <dbReference type="NCBI Taxonomy" id="707152"/>
    <lineage>
        <taxon>Viruses</taxon>
        <taxon>environmental samples</taxon>
    </lineage>
</organism>
<proteinExistence type="predicted"/>
<feature type="compositionally biased region" description="Basic residues" evidence="1">
    <location>
        <begin position="34"/>
        <end position="45"/>
    </location>
</feature>
<reference evidence="2" key="1">
    <citation type="submission" date="2021-06" db="EMBL/GenBank/DDBJ databases">
        <authorList>
            <person name="Gannon L."/>
            <person name="Redgwell R T."/>
            <person name="Michniewski S."/>
            <person name="Harrison D C."/>
            <person name="Millard A."/>
        </authorList>
    </citation>
    <scope>NUCLEOTIDE SEQUENCE</scope>
</reference>
<sequence>MARQEEPVRFSINEVIKQKFGEGEKNTKTAASTKRAKRKVTKKGGKYKTKTVGGVKYMVLNDKL</sequence>
<gene>
    <name evidence="2" type="ORF">SLAVMIC_00079</name>
</gene>
<accession>A0A8D9C9D1</accession>
<protein>
    <submittedName>
        <fullName evidence="2">Uncharacterized protein</fullName>
    </submittedName>
</protein>